<evidence type="ECO:0000256" key="1">
    <source>
        <dbReference type="ARBA" id="ARBA00023186"/>
    </source>
</evidence>
<protein>
    <recommendedName>
        <fullName evidence="3">BAG domain-containing protein</fullName>
    </recommendedName>
</protein>
<dbReference type="GO" id="GO:0006457">
    <property type="term" value="P:protein folding"/>
    <property type="evidence" value="ECO:0007669"/>
    <property type="project" value="TreeGrafter"/>
</dbReference>
<dbReference type="FunCoup" id="A0A200PRA8">
    <property type="interactions" value="1171"/>
</dbReference>
<feature type="region of interest" description="Disordered" evidence="2">
    <location>
        <begin position="293"/>
        <end position="315"/>
    </location>
</feature>
<sequence>MAFHHHYHHHQLQQHQQPNNNYPTCNGCCCSSPPSSHHPSPPSPYTTDPLLIQSIVTQILQSSPNHLYPQFLQPQKQHRKDQDYHHQQQQQQQQEKQTRSLLTSLHRRIDALESSLHHLSSSSSFYSPPPPHSLRDLAARTIQIHFRAFLVRRSRTLRYLKDLAFIKSSFNTLKSSLSSNAHLDYVALSQKAMDLLLKLDSVQGGDPMIRDGKRSISRELVRFLEFVDGISVKRQQISSRAMKNVRLNTENNKESRVFINTDVLDLGGNHRVFLDKLNHRAQEIQGSYRVIEDDDDESQGEHEGLHPMHDQEENPRNLNHQKSELFQAQDGILVKRPDVSFKSKKSVRFADNGKVSRVFISTQDSNEDVVSIGDIGVSGDDQRELVENLCKEVEEIGDFSSRVSEDDEEEVEYENKGPPTQFSDGERNPREYVETEVNYPGLSRHFHSQNGKLTFSAPVPVKMESRIRR</sequence>
<name>A0A200PRA8_MACCD</name>
<evidence type="ECO:0000256" key="2">
    <source>
        <dbReference type="SAM" id="MobiDB-lite"/>
    </source>
</evidence>
<feature type="compositionally biased region" description="Basic and acidic residues" evidence="2">
    <location>
        <begin position="299"/>
        <end position="315"/>
    </location>
</feature>
<evidence type="ECO:0000313" key="5">
    <source>
        <dbReference type="Proteomes" id="UP000195402"/>
    </source>
</evidence>
<dbReference type="SUPFAM" id="SSF63491">
    <property type="entry name" value="BAG domain"/>
    <property type="match status" value="1"/>
</dbReference>
<accession>A0A200PRA8</accession>
<comment type="caution">
    <text evidence="4">The sequence shown here is derived from an EMBL/GenBank/DDBJ whole genome shotgun (WGS) entry which is preliminary data.</text>
</comment>
<dbReference type="GO" id="GO:0009506">
    <property type="term" value="C:plasmodesma"/>
    <property type="evidence" value="ECO:0007669"/>
    <property type="project" value="TreeGrafter"/>
</dbReference>
<dbReference type="STRING" id="56857.A0A200PRA8"/>
<dbReference type="OrthoDB" id="1100735at2759"/>
<evidence type="ECO:0000313" key="4">
    <source>
        <dbReference type="EMBL" id="OVA00761.1"/>
    </source>
</evidence>
<keyword evidence="5" id="KW-1185">Reference proteome</keyword>
<dbReference type="PANTHER" id="PTHR33322:SF18">
    <property type="entry name" value="BAG FAMILY MOLECULAR CHAPERONE REGULATOR 8, CHLOROPLASTIC"/>
    <property type="match status" value="1"/>
</dbReference>
<organism evidence="4 5">
    <name type="scientific">Macleaya cordata</name>
    <name type="common">Five-seeded plume-poppy</name>
    <name type="synonym">Bocconia cordata</name>
    <dbReference type="NCBI Taxonomy" id="56857"/>
    <lineage>
        <taxon>Eukaryota</taxon>
        <taxon>Viridiplantae</taxon>
        <taxon>Streptophyta</taxon>
        <taxon>Embryophyta</taxon>
        <taxon>Tracheophyta</taxon>
        <taxon>Spermatophyta</taxon>
        <taxon>Magnoliopsida</taxon>
        <taxon>Ranunculales</taxon>
        <taxon>Papaveraceae</taxon>
        <taxon>Papaveroideae</taxon>
        <taxon>Macleaya</taxon>
    </lineage>
</organism>
<dbReference type="OMA" id="RDNERKH"/>
<dbReference type="PANTHER" id="PTHR33322">
    <property type="entry name" value="BAG DOMAIN CONTAINING PROTEIN, EXPRESSED"/>
    <property type="match status" value="1"/>
</dbReference>
<gene>
    <name evidence="4" type="ORF">BVC80_9083g52</name>
</gene>
<dbReference type="InParanoid" id="A0A200PRA8"/>
<proteinExistence type="predicted"/>
<feature type="region of interest" description="Disordered" evidence="2">
    <location>
        <begin position="74"/>
        <end position="99"/>
    </location>
</feature>
<dbReference type="AlphaFoldDB" id="A0A200PRA8"/>
<evidence type="ECO:0000259" key="3">
    <source>
        <dbReference type="Pfam" id="PF02179"/>
    </source>
</evidence>
<feature type="domain" description="BAG" evidence="3">
    <location>
        <begin position="181"/>
        <end position="228"/>
    </location>
</feature>
<keyword evidence="1" id="KW-0143">Chaperone</keyword>
<feature type="region of interest" description="Disordered" evidence="2">
    <location>
        <begin position="400"/>
        <end position="430"/>
    </location>
</feature>
<dbReference type="InterPro" id="IPR003103">
    <property type="entry name" value="BAG_domain"/>
</dbReference>
<dbReference type="Pfam" id="PF02179">
    <property type="entry name" value="BAG"/>
    <property type="match status" value="1"/>
</dbReference>
<dbReference type="InterPro" id="IPR040400">
    <property type="entry name" value="BAG5/6/7/8"/>
</dbReference>
<dbReference type="GO" id="GO:0051087">
    <property type="term" value="F:protein-folding chaperone binding"/>
    <property type="evidence" value="ECO:0007669"/>
    <property type="project" value="InterPro"/>
</dbReference>
<reference evidence="4 5" key="1">
    <citation type="journal article" date="2017" name="Mol. Plant">
        <title>The Genome of Medicinal Plant Macleaya cordata Provides New Insights into Benzylisoquinoline Alkaloids Metabolism.</title>
        <authorList>
            <person name="Liu X."/>
            <person name="Liu Y."/>
            <person name="Huang P."/>
            <person name="Ma Y."/>
            <person name="Qing Z."/>
            <person name="Tang Q."/>
            <person name="Cao H."/>
            <person name="Cheng P."/>
            <person name="Zheng Y."/>
            <person name="Yuan Z."/>
            <person name="Zhou Y."/>
            <person name="Liu J."/>
            <person name="Tang Z."/>
            <person name="Zhuo Y."/>
            <person name="Zhang Y."/>
            <person name="Yu L."/>
            <person name="Huang J."/>
            <person name="Yang P."/>
            <person name="Peng Q."/>
            <person name="Zhang J."/>
            <person name="Jiang W."/>
            <person name="Zhang Z."/>
            <person name="Lin K."/>
            <person name="Ro D.K."/>
            <person name="Chen X."/>
            <person name="Xiong X."/>
            <person name="Shang Y."/>
            <person name="Huang S."/>
            <person name="Zeng J."/>
        </authorList>
    </citation>
    <scope>NUCLEOTIDE SEQUENCE [LARGE SCALE GENOMIC DNA]</scope>
    <source>
        <strain evidence="5">cv. BLH2017</strain>
        <tissue evidence="4">Root</tissue>
    </source>
</reference>
<dbReference type="EMBL" id="MVGT01004287">
    <property type="protein sequence ID" value="OVA00761.1"/>
    <property type="molecule type" value="Genomic_DNA"/>
</dbReference>
<dbReference type="Proteomes" id="UP000195402">
    <property type="component" value="Unassembled WGS sequence"/>
</dbReference>